<name>A0A2S8HBZ6_9PSED</name>
<dbReference type="EMBL" id="PUIN01000015">
    <property type="protein sequence ID" value="PQP00016.1"/>
    <property type="molecule type" value="Genomic_DNA"/>
</dbReference>
<proteinExistence type="predicted"/>
<dbReference type="Proteomes" id="UP000239687">
    <property type="component" value="Unassembled WGS sequence"/>
</dbReference>
<gene>
    <name evidence="1" type="ORF">C5612_23990</name>
</gene>
<organism evidence="1 2">
    <name type="scientific">Pseudomonas frederiksbergensis</name>
    <dbReference type="NCBI Taxonomy" id="104087"/>
    <lineage>
        <taxon>Bacteria</taxon>
        <taxon>Pseudomonadati</taxon>
        <taxon>Pseudomonadota</taxon>
        <taxon>Gammaproteobacteria</taxon>
        <taxon>Pseudomonadales</taxon>
        <taxon>Pseudomonadaceae</taxon>
        <taxon>Pseudomonas</taxon>
    </lineage>
</organism>
<sequence length="365" mass="37058">MSIAAHAGARGASHSQVDRLGGGGIAQGVVAIGTVKGIGSGASDKVIAVARTTDHFDATEGIASGNTGVNAGFQVDRHTYTRDDVLITDGVDTCATNQLISACTTDQQVIARSTGDDVVPGVATTGEVGRTGVGQALDFGAHSHAGLIGTNLVVATACQLNDSQRAGTVDDVDVVAGAAIEGDVAGGHGKDIIVGRAGDHLHVAEHVTLGIAACTGACAICHRHVDRLGRAGVAHGVVAIGAIKGIGRGATDKVVAVGRTTDHFDAIECVAHGQAGMDTGFQVDGDTRPRIVVFVTGGVDARATHQLVGPRTADEEIVTISTVQNIVACQTAYLIIASSTQQRICSIGPVNYRHYIFLVCVGKLL</sequence>
<accession>A0A2S8HBZ6</accession>
<reference evidence="1 2" key="1">
    <citation type="submission" date="2018-02" db="EMBL/GenBank/DDBJ databases">
        <title>Draft genome sequencing of Pseudomonas frederiksbergensis 11-D3.</title>
        <authorList>
            <person name="Zheng B.-X."/>
        </authorList>
    </citation>
    <scope>NUCLEOTIDE SEQUENCE [LARGE SCALE GENOMIC DNA]</scope>
    <source>
        <strain evidence="1 2">11-D3</strain>
    </source>
</reference>
<evidence type="ECO:0000313" key="2">
    <source>
        <dbReference type="Proteomes" id="UP000239687"/>
    </source>
</evidence>
<protein>
    <submittedName>
        <fullName evidence="1">Uncharacterized protein</fullName>
    </submittedName>
</protein>
<comment type="caution">
    <text evidence="1">The sequence shown here is derived from an EMBL/GenBank/DDBJ whole genome shotgun (WGS) entry which is preliminary data.</text>
</comment>
<evidence type="ECO:0000313" key="1">
    <source>
        <dbReference type="EMBL" id="PQP00016.1"/>
    </source>
</evidence>
<dbReference type="AlphaFoldDB" id="A0A2S8HBZ6"/>